<proteinExistence type="predicted"/>
<evidence type="ECO:0000313" key="2">
    <source>
        <dbReference type="Proteomes" id="UP001057402"/>
    </source>
</evidence>
<keyword evidence="2" id="KW-1185">Reference proteome</keyword>
<protein>
    <submittedName>
        <fullName evidence="1">Uncharacterized protein</fullName>
    </submittedName>
</protein>
<accession>A0ACB9S7P2</accession>
<gene>
    <name evidence="1" type="ORF">MLD38_004791</name>
</gene>
<dbReference type="Proteomes" id="UP001057402">
    <property type="component" value="Chromosome 2"/>
</dbReference>
<name>A0ACB9S7P2_9MYRT</name>
<organism evidence="1 2">
    <name type="scientific">Melastoma candidum</name>
    <dbReference type="NCBI Taxonomy" id="119954"/>
    <lineage>
        <taxon>Eukaryota</taxon>
        <taxon>Viridiplantae</taxon>
        <taxon>Streptophyta</taxon>
        <taxon>Embryophyta</taxon>
        <taxon>Tracheophyta</taxon>
        <taxon>Spermatophyta</taxon>
        <taxon>Magnoliopsida</taxon>
        <taxon>eudicotyledons</taxon>
        <taxon>Gunneridae</taxon>
        <taxon>Pentapetalae</taxon>
        <taxon>rosids</taxon>
        <taxon>malvids</taxon>
        <taxon>Myrtales</taxon>
        <taxon>Melastomataceae</taxon>
        <taxon>Melastomatoideae</taxon>
        <taxon>Melastomateae</taxon>
        <taxon>Melastoma</taxon>
    </lineage>
</organism>
<comment type="caution">
    <text evidence="1">The sequence shown here is derived from an EMBL/GenBank/DDBJ whole genome shotgun (WGS) entry which is preliminary data.</text>
</comment>
<evidence type="ECO:0000313" key="1">
    <source>
        <dbReference type="EMBL" id="KAI4386915.1"/>
    </source>
</evidence>
<dbReference type="EMBL" id="CM042881">
    <property type="protein sequence ID" value="KAI4386915.1"/>
    <property type="molecule type" value="Genomic_DNA"/>
</dbReference>
<sequence>MAKLGKLTKLKSAVKRWPSLSRLARGNRRREEARDRAGRRNGDGTKRPVYVGKSRRRYDVDPSVFDHPIFQELLGKSSWLEGGGGGEGGQDEGRLVVACEVVLFEHLVWMLENEGGNDDARLGSMDELVGFYTCR</sequence>
<reference evidence="2" key="1">
    <citation type="journal article" date="2023" name="Front. Plant Sci.">
        <title>Chromosomal-level genome assembly of Melastoma candidum provides insights into trichome evolution.</title>
        <authorList>
            <person name="Zhong Y."/>
            <person name="Wu W."/>
            <person name="Sun C."/>
            <person name="Zou P."/>
            <person name="Liu Y."/>
            <person name="Dai S."/>
            <person name="Zhou R."/>
        </authorList>
    </citation>
    <scope>NUCLEOTIDE SEQUENCE [LARGE SCALE GENOMIC DNA]</scope>
</reference>